<sequence>MGNVVHELEHANGGHLIAHEKPDALAADLRAMFGKGGPAFGVIWPQLICTHSSFTAFSMGSILHDEDWECGTALADLDAHSTITFFARKTADCEATKLISYY</sequence>
<dbReference type="AlphaFoldDB" id="S8E086"/>
<evidence type="ECO:0000313" key="2">
    <source>
        <dbReference type="Proteomes" id="UP000015241"/>
    </source>
</evidence>
<evidence type="ECO:0000313" key="1">
    <source>
        <dbReference type="EMBL" id="EPS98631.1"/>
    </source>
</evidence>
<dbReference type="Gene3D" id="3.40.50.1820">
    <property type="entry name" value="alpha/beta hydrolase"/>
    <property type="match status" value="1"/>
</dbReference>
<proteinExistence type="predicted"/>
<dbReference type="InParanoid" id="S8E086"/>
<reference evidence="1 2" key="1">
    <citation type="journal article" date="2012" name="Science">
        <title>The Paleozoic origin of enzymatic lignin decomposition reconstructed from 31 fungal genomes.</title>
        <authorList>
            <person name="Floudas D."/>
            <person name="Binder M."/>
            <person name="Riley R."/>
            <person name="Barry K."/>
            <person name="Blanchette R.A."/>
            <person name="Henrissat B."/>
            <person name="Martinez A.T."/>
            <person name="Otillar R."/>
            <person name="Spatafora J.W."/>
            <person name="Yadav J.S."/>
            <person name="Aerts A."/>
            <person name="Benoit I."/>
            <person name="Boyd A."/>
            <person name="Carlson A."/>
            <person name="Copeland A."/>
            <person name="Coutinho P.M."/>
            <person name="de Vries R.P."/>
            <person name="Ferreira P."/>
            <person name="Findley K."/>
            <person name="Foster B."/>
            <person name="Gaskell J."/>
            <person name="Glotzer D."/>
            <person name="Gorecki P."/>
            <person name="Heitman J."/>
            <person name="Hesse C."/>
            <person name="Hori C."/>
            <person name="Igarashi K."/>
            <person name="Jurgens J.A."/>
            <person name="Kallen N."/>
            <person name="Kersten P."/>
            <person name="Kohler A."/>
            <person name="Kuees U."/>
            <person name="Kumar T.K.A."/>
            <person name="Kuo A."/>
            <person name="LaButti K."/>
            <person name="Larrondo L.F."/>
            <person name="Lindquist E."/>
            <person name="Ling A."/>
            <person name="Lombard V."/>
            <person name="Lucas S."/>
            <person name="Lundell T."/>
            <person name="Martin R."/>
            <person name="McLaughlin D.J."/>
            <person name="Morgenstern I."/>
            <person name="Morin E."/>
            <person name="Murat C."/>
            <person name="Nagy L.G."/>
            <person name="Nolan M."/>
            <person name="Ohm R.A."/>
            <person name="Patyshakuliyeva A."/>
            <person name="Rokas A."/>
            <person name="Ruiz-Duenas F.J."/>
            <person name="Sabat G."/>
            <person name="Salamov A."/>
            <person name="Samejima M."/>
            <person name="Schmutz J."/>
            <person name="Slot J.C."/>
            <person name="St John F."/>
            <person name="Stenlid J."/>
            <person name="Sun H."/>
            <person name="Sun S."/>
            <person name="Syed K."/>
            <person name="Tsang A."/>
            <person name="Wiebenga A."/>
            <person name="Young D."/>
            <person name="Pisabarro A."/>
            <person name="Eastwood D.C."/>
            <person name="Martin F."/>
            <person name="Cullen D."/>
            <person name="Grigoriev I.V."/>
            <person name="Hibbett D.S."/>
        </authorList>
    </citation>
    <scope>NUCLEOTIDE SEQUENCE</scope>
    <source>
        <strain evidence="2">FP-58527</strain>
    </source>
</reference>
<organism evidence="1 2">
    <name type="scientific">Fomitopsis schrenkii</name>
    <name type="common">Brown rot fungus</name>
    <dbReference type="NCBI Taxonomy" id="2126942"/>
    <lineage>
        <taxon>Eukaryota</taxon>
        <taxon>Fungi</taxon>
        <taxon>Dikarya</taxon>
        <taxon>Basidiomycota</taxon>
        <taxon>Agaricomycotina</taxon>
        <taxon>Agaricomycetes</taxon>
        <taxon>Polyporales</taxon>
        <taxon>Fomitopsis</taxon>
    </lineage>
</organism>
<name>S8E086_FOMSC</name>
<dbReference type="STRING" id="743788.S8E086"/>
<dbReference type="EMBL" id="KE504163">
    <property type="protein sequence ID" value="EPS98631.1"/>
    <property type="molecule type" value="Genomic_DNA"/>
</dbReference>
<gene>
    <name evidence="1" type="ORF">FOMPIDRAFT_1051278</name>
</gene>
<dbReference type="InterPro" id="IPR029058">
    <property type="entry name" value="AB_hydrolase_fold"/>
</dbReference>
<protein>
    <submittedName>
        <fullName evidence="1">Uncharacterized protein</fullName>
    </submittedName>
</protein>
<dbReference type="Proteomes" id="UP000015241">
    <property type="component" value="Unassembled WGS sequence"/>
</dbReference>
<accession>S8E086</accession>
<dbReference type="OrthoDB" id="3215951at2759"/>
<dbReference type="HOGENOM" id="CLU_2277533_0_0_1"/>
<keyword evidence="2" id="KW-1185">Reference proteome</keyword>